<evidence type="ECO:0000256" key="5">
    <source>
        <dbReference type="ARBA" id="ARBA00015043"/>
    </source>
</evidence>
<evidence type="ECO:0000256" key="12">
    <source>
        <dbReference type="SAM" id="MobiDB-lite"/>
    </source>
</evidence>
<name>A0AAN6LQB0_9PLEO</name>
<evidence type="ECO:0000313" key="15">
    <source>
        <dbReference type="Proteomes" id="UP001280581"/>
    </source>
</evidence>
<dbReference type="Pfam" id="PF00583">
    <property type="entry name" value="Acetyltransf_1"/>
    <property type="match status" value="1"/>
</dbReference>
<protein>
    <recommendedName>
        <fullName evidence="5">N-alpha-acetyltransferase 40</fullName>
        <ecNumber evidence="4">2.3.1.257</ecNumber>
    </recommendedName>
</protein>
<dbReference type="AlphaFoldDB" id="A0AAN6LQB0"/>
<evidence type="ECO:0000256" key="1">
    <source>
        <dbReference type="ARBA" id="ARBA00004123"/>
    </source>
</evidence>
<comment type="catalytic activity">
    <reaction evidence="10">
        <text>N-terminal L-seryl-[histone H2A] + acetyl-CoA = N-terminal N(alpha)-acetyl-L-seryl-[histone H2A] + CoA + H(+)</text>
        <dbReference type="Rhea" id="RHEA:50600"/>
        <dbReference type="Rhea" id="RHEA-COMP:12742"/>
        <dbReference type="Rhea" id="RHEA-COMP:12744"/>
        <dbReference type="ChEBI" id="CHEBI:15378"/>
        <dbReference type="ChEBI" id="CHEBI:57287"/>
        <dbReference type="ChEBI" id="CHEBI:57288"/>
        <dbReference type="ChEBI" id="CHEBI:64738"/>
        <dbReference type="ChEBI" id="CHEBI:83690"/>
        <dbReference type="EC" id="2.3.1.257"/>
    </reaction>
</comment>
<evidence type="ECO:0000259" key="13">
    <source>
        <dbReference type="PROSITE" id="PS51186"/>
    </source>
</evidence>
<dbReference type="PROSITE" id="PS51186">
    <property type="entry name" value="GNAT"/>
    <property type="match status" value="1"/>
</dbReference>
<dbReference type="CDD" id="cd04301">
    <property type="entry name" value="NAT_SF"/>
    <property type="match status" value="1"/>
</dbReference>
<comment type="caution">
    <text evidence="14">The sequence shown here is derived from an EMBL/GenBank/DDBJ whole genome shotgun (WGS) entry which is preliminary data.</text>
</comment>
<dbReference type="GO" id="GO:0005737">
    <property type="term" value="C:cytoplasm"/>
    <property type="evidence" value="ECO:0007669"/>
    <property type="project" value="UniProtKB-SubCell"/>
</dbReference>
<dbReference type="GO" id="GO:1990189">
    <property type="term" value="F:protein N-terminal-serine acetyltransferase activity"/>
    <property type="evidence" value="ECO:0007669"/>
    <property type="project" value="UniProtKB-EC"/>
</dbReference>
<dbReference type="PANTHER" id="PTHR20531">
    <property type="entry name" value="N-ALPHA-ACETYLTRANSFERASE 40"/>
    <property type="match status" value="1"/>
</dbReference>
<dbReference type="GO" id="GO:0005634">
    <property type="term" value="C:nucleus"/>
    <property type="evidence" value="ECO:0007669"/>
    <property type="project" value="UniProtKB-SubCell"/>
</dbReference>
<evidence type="ECO:0000256" key="9">
    <source>
        <dbReference type="ARBA" id="ARBA00023315"/>
    </source>
</evidence>
<evidence type="ECO:0000256" key="10">
    <source>
        <dbReference type="ARBA" id="ARBA00047821"/>
    </source>
</evidence>
<dbReference type="Gene3D" id="3.40.630.30">
    <property type="match status" value="1"/>
</dbReference>
<sequence>MVKHSGQRARTAATKRRQRTTWNLGAEVCEEIELVQRRGRHNRGFTPYLNLEHEYATPEPVAAASASRELSQVKIKAEQSDEGTASEYDSDNPQPSRFQREVQEQETLRASLIHPKIVFPDHITGKTPAAYEWVPVEKENKKKQQWKQKWKQQRERRRRKGNQKLNIASSEISVNKRVKFEDDIEPDPELRDLQETSNKRVKLGHDIKPDLKPRVLQETTKEFLIDPMTSPSRIMRGWSDEAIAAVWKHSCKNGQIKSAPEAHKFQLRRHSETPDEDREMAAEDRESCLNIVEQTSSVAYKASTIGWHRPSKRIEMADKDMMYLLVRTGDGNPIAFTQRGLFTDIVAFISFKIDYDDPPNEHRQVVYIYEVHIAEEFRGQGLGRWLMFTVEAMAQSVTISKTMLTVFRSNDGAIKAYEKMGYTKDQCSPPDRIVRRRVIESDYMIMSKMWEPFSGEIIRL</sequence>
<dbReference type="PANTHER" id="PTHR20531:SF1">
    <property type="entry name" value="N-ALPHA-ACETYLTRANSFERASE 40"/>
    <property type="match status" value="1"/>
</dbReference>
<evidence type="ECO:0000256" key="11">
    <source>
        <dbReference type="ARBA" id="ARBA00049524"/>
    </source>
</evidence>
<comment type="catalytic activity">
    <reaction evidence="11">
        <text>N-terminal L-seryl-[histone H4] + acetyl-CoA = N-terminal N(alpha)-acetyl-L-seryl-[histone H4] + CoA + H(+)</text>
        <dbReference type="Rhea" id="RHEA:50596"/>
        <dbReference type="Rhea" id="RHEA-COMP:12740"/>
        <dbReference type="Rhea" id="RHEA-COMP:12743"/>
        <dbReference type="ChEBI" id="CHEBI:15378"/>
        <dbReference type="ChEBI" id="CHEBI:57287"/>
        <dbReference type="ChEBI" id="CHEBI:57288"/>
        <dbReference type="ChEBI" id="CHEBI:64738"/>
        <dbReference type="ChEBI" id="CHEBI:83690"/>
        <dbReference type="EC" id="2.3.1.257"/>
    </reaction>
</comment>
<keyword evidence="15" id="KW-1185">Reference proteome</keyword>
<comment type="subcellular location">
    <subcellularLocation>
        <location evidence="2">Cytoplasm</location>
    </subcellularLocation>
    <subcellularLocation>
        <location evidence="1">Nucleus</location>
    </subcellularLocation>
</comment>
<keyword evidence="8" id="KW-0539">Nucleus</keyword>
<dbReference type="InterPro" id="IPR039949">
    <property type="entry name" value="NAA40"/>
</dbReference>
<evidence type="ECO:0000256" key="2">
    <source>
        <dbReference type="ARBA" id="ARBA00004496"/>
    </source>
</evidence>
<dbReference type="Proteomes" id="UP001280581">
    <property type="component" value="Unassembled WGS sequence"/>
</dbReference>
<proteinExistence type="inferred from homology"/>
<keyword evidence="7" id="KW-0808">Transferase</keyword>
<evidence type="ECO:0000256" key="7">
    <source>
        <dbReference type="ARBA" id="ARBA00022679"/>
    </source>
</evidence>
<keyword evidence="9" id="KW-0012">Acyltransferase</keyword>
<dbReference type="InterPro" id="IPR000182">
    <property type="entry name" value="GNAT_dom"/>
</dbReference>
<evidence type="ECO:0000256" key="3">
    <source>
        <dbReference type="ARBA" id="ARBA00008870"/>
    </source>
</evidence>
<dbReference type="SUPFAM" id="SSF55729">
    <property type="entry name" value="Acyl-CoA N-acyltransferases (Nat)"/>
    <property type="match status" value="1"/>
</dbReference>
<dbReference type="EMBL" id="WVTA01000021">
    <property type="protein sequence ID" value="KAK3197297.1"/>
    <property type="molecule type" value="Genomic_DNA"/>
</dbReference>
<feature type="compositionally biased region" description="Basic residues" evidence="12">
    <location>
        <begin position="143"/>
        <end position="162"/>
    </location>
</feature>
<dbReference type="GO" id="GO:0043998">
    <property type="term" value="F:histone H2A acetyltransferase activity"/>
    <property type="evidence" value="ECO:0007669"/>
    <property type="project" value="InterPro"/>
</dbReference>
<gene>
    <name evidence="14" type="ORF">GRF29_1536g1289850</name>
</gene>
<comment type="similarity">
    <text evidence="3">Belongs to the acetyltransferase family. NAA40 subfamily.</text>
</comment>
<evidence type="ECO:0000256" key="6">
    <source>
        <dbReference type="ARBA" id="ARBA00022490"/>
    </source>
</evidence>
<dbReference type="GO" id="GO:0010485">
    <property type="term" value="F:histone H4 acetyltransferase activity"/>
    <property type="evidence" value="ECO:0007669"/>
    <property type="project" value="InterPro"/>
</dbReference>
<accession>A0AAN6LQB0</accession>
<feature type="region of interest" description="Disordered" evidence="12">
    <location>
        <begin position="142"/>
        <end position="168"/>
    </location>
</feature>
<organism evidence="14 15">
    <name type="scientific">Pseudopithomyces chartarum</name>
    <dbReference type="NCBI Taxonomy" id="1892770"/>
    <lineage>
        <taxon>Eukaryota</taxon>
        <taxon>Fungi</taxon>
        <taxon>Dikarya</taxon>
        <taxon>Ascomycota</taxon>
        <taxon>Pezizomycotina</taxon>
        <taxon>Dothideomycetes</taxon>
        <taxon>Pleosporomycetidae</taxon>
        <taxon>Pleosporales</taxon>
        <taxon>Massarineae</taxon>
        <taxon>Didymosphaeriaceae</taxon>
        <taxon>Pseudopithomyces</taxon>
    </lineage>
</organism>
<evidence type="ECO:0000313" key="14">
    <source>
        <dbReference type="EMBL" id="KAK3197297.1"/>
    </source>
</evidence>
<evidence type="ECO:0000256" key="4">
    <source>
        <dbReference type="ARBA" id="ARBA00012950"/>
    </source>
</evidence>
<keyword evidence="6" id="KW-0963">Cytoplasm</keyword>
<evidence type="ECO:0000256" key="8">
    <source>
        <dbReference type="ARBA" id="ARBA00023242"/>
    </source>
</evidence>
<feature type="domain" description="N-acetyltransferase" evidence="13">
    <location>
        <begin position="275"/>
        <end position="451"/>
    </location>
</feature>
<dbReference type="EC" id="2.3.1.257" evidence="4"/>
<reference evidence="14 15" key="1">
    <citation type="submission" date="2021-02" db="EMBL/GenBank/DDBJ databases">
        <title>Genome assembly of Pseudopithomyces chartarum.</title>
        <authorList>
            <person name="Jauregui R."/>
            <person name="Singh J."/>
            <person name="Voisey C."/>
        </authorList>
    </citation>
    <scope>NUCLEOTIDE SEQUENCE [LARGE SCALE GENOMIC DNA]</scope>
    <source>
        <strain evidence="14 15">AGR01</strain>
    </source>
</reference>
<dbReference type="InterPro" id="IPR016181">
    <property type="entry name" value="Acyl_CoA_acyltransferase"/>
</dbReference>
<feature type="region of interest" description="Disordered" evidence="12">
    <location>
        <begin position="76"/>
        <end position="105"/>
    </location>
</feature>